<dbReference type="STRING" id="192814.GCA_900166575_00597"/>
<name>A0A4Z0H2S1_9BACI</name>
<gene>
    <name evidence="2" type="ORF">E4663_01500</name>
</gene>
<protein>
    <submittedName>
        <fullName evidence="2">EAL domain-containing protein</fullName>
    </submittedName>
</protein>
<accession>A0A4Z0H2S1</accession>
<feature type="domain" description="EAL" evidence="1">
    <location>
        <begin position="278"/>
        <end position="528"/>
    </location>
</feature>
<dbReference type="Gene3D" id="3.20.20.450">
    <property type="entry name" value="EAL domain"/>
    <property type="match status" value="1"/>
</dbReference>
<organism evidence="2 3">
    <name type="scientific">Halobacillus salinus</name>
    <dbReference type="NCBI Taxonomy" id="192814"/>
    <lineage>
        <taxon>Bacteria</taxon>
        <taxon>Bacillati</taxon>
        <taxon>Bacillota</taxon>
        <taxon>Bacilli</taxon>
        <taxon>Bacillales</taxon>
        <taxon>Bacillaceae</taxon>
        <taxon>Halobacillus</taxon>
    </lineage>
</organism>
<keyword evidence="3" id="KW-1185">Reference proteome</keyword>
<dbReference type="PROSITE" id="PS50883">
    <property type="entry name" value="EAL"/>
    <property type="match status" value="1"/>
</dbReference>
<evidence type="ECO:0000259" key="1">
    <source>
        <dbReference type="PROSITE" id="PS50883"/>
    </source>
</evidence>
<evidence type="ECO:0000313" key="2">
    <source>
        <dbReference type="EMBL" id="TGB03706.1"/>
    </source>
</evidence>
<dbReference type="Pfam" id="PF00563">
    <property type="entry name" value="EAL"/>
    <property type="match status" value="1"/>
</dbReference>
<dbReference type="InterPro" id="IPR001633">
    <property type="entry name" value="EAL_dom"/>
</dbReference>
<dbReference type="InterPro" id="IPR035919">
    <property type="entry name" value="EAL_sf"/>
</dbReference>
<dbReference type="InterPro" id="IPR050706">
    <property type="entry name" value="Cyclic-di-GMP_PDE-like"/>
</dbReference>
<comment type="caution">
    <text evidence="2">The sequence shown here is derived from an EMBL/GenBank/DDBJ whole genome shotgun (WGS) entry which is preliminary data.</text>
</comment>
<dbReference type="CDD" id="cd01948">
    <property type="entry name" value="EAL"/>
    <property type="match status" value="1"/>
</dbReference>
<evidence type="ECO:0000313" key="3">
    <source>
        <dbReference type="Proteomes" id="UP000297982"/>
    </source>
</evidence>
<dbReference type="AlphaFoldDB" id="A0A4Z0H2S1"/>
<dbReference type="SMART" id="SM00052">
    <property type="entry name" value="EAL"/>
    <property type="match status" value="1"/>
</dbReference>
<reference evidence="2 3" key="1">
    <citation type="journal article" date="2003" name="Int. J. Syst. Evol. Microbiol.">
        <title>Halobacillus salinus sp. nov., isolated from a salt lake on the coast of the East Sea in Korea.</title>
        <authorList>
            <person name="Yoon J.H."/>
            <person name="Kang K.H."/>
            <person name="Park Y.H."/>
        </authorList>
    </citation>
    <scope>NUCLEOTIDE SEQUENCE [LARGE SCALE GENOMIC DNA]</scope>
    <source>
        <strain evidence="2 3">HSL-3</strain>
    </source>
</reference>
<dbReference type="SUPFAM" id="SSF141868">
    <property type="entry name" value="EAL domain-like"/>
    <property type="match status" value="1"/>
</dbReference>
<dbReference type="Proteomes" id="UP000297982">
    <property type="component" value="Unassembled WGS sequence"/>
</dbReference>
<dbReference type="GO" id="GO:0071111">
    <property type="term" value="F:cyclic-guanylate-specific phosphodiesterase activity"/>
    <property type="evidence" value="ECO:0007669"/>
    <property type="project" value="InterPro"/>
</dbReference>
<dbReference type="PANTHER" id="PTHR33121:SF70">
    <property type="entry name" value="SIGNALING PROTEIN YKOW"/>
    <property type="match status" value="1"/>
</dbReference>
<proteinExistence type="predicted"/>
<dbReference type="PANTHER" id="PTHR33121">
    <property type="entry name" value="CYCLIC DI-GMP PHOSPHODIESTERASE PDEF"/>
    <property type="match status" value="1"/>
</dbReference>
<dbReference type="RefSeq" id="WP_135326420.1">
    <property type="nucleotide sequence ID" value="NZ_SRJC01000001.1"/>
</dbReference>
<sequence>MDDRNTDHERTSQSTFRSDDNHPVVVMIDQGQRITGCNTSLNGLPWLQVGDAFSAMVLDTYREEVQRSLDRAMTAQEKLHFFFSFHEQADELYLAEVFPTLPVESEEALIVLIKPVKSGLEKRMDEQVIWQDIGMLIRTMQTLSGQLVPFTLALLKANVSGETFENIPFEEREYLSSIMTRSILDYFQGNQQLYQVAEGTFALLIIGKQSNDRKWNAFIHYINKEIALQCDNQRITLYGGIVSGKDHPFSLLHHARQSLEQAERKGSLLHFHKERPPLFNLDRDTNNILVQQQINIYYEPIYDAMADAVVGMEASLYWDHPVFGMIPQEEFATELEEEGLMVKVGYDAFREICRHVKGWKSSGYDRVKIHLNVLASQLSMEWVEQLNRMMVHEQVNPECFVMEITETSLMKDRAYTDLVIERMRRLGCSVCVDKFGSGPTDLSVLDSLEVDALKVDPCFLEHLTDKKEQVLKSIISLSQDLGIHIMVEGVKEAGHQTMLMNQHCYDMQGAYFCKPMKHNEVQTYLEQF</sequence>
<dbReference type="EMBL" id="SRJC01000001">
    <property type="protein sequence ID" value="TGB03706.1"/>
    <property type="molecule type" value="Genomic_DNA"/>
</dbReference>